<name>A0AAN8SJQ3_POLSC</name>
<dbReference type="EMBL" id="JAWJWE010000001">
    <property type="protein sequence ID" value="KAK6645601.1"/>
    <property type="molecule type" value="Genomic_DNA"/>
</dbReference>
<feature type="non-terminal residue" evidence="2">
    <location>
        <position position="53"/>
    </location>
</feature>
<proteinExistence type="predicted"/>
<sequence length="53" mass="6059">SPGRPGRRSHRFVSLSIYLYLCLVSLRPATDTLTYYVTFDLTPLTDQTLVLQI</sequence>
<accession>A0AAN8SJQ3</accession>
<keyword evidence="1" id="KW-0812">Transmembrane</keyword>
<evidence type="ECO:0000313" key="2">
    <source>
        <dbReference type="EMBL" id="KAK6645601.1"/>
    </source>
</evidence>
<evidence type="ECO:0000313" key="3">
    <source>
        <dbReference type="Proteomes" id="UP001372834"/>
    </source>
</evidence>
<organism evidence="2 3">
    <name type="scientific">Polyplax serrata</name>
    <name type="common">Common mouse louse</name>
    <dbReference type="NCBI Taxonomy" id="468196"/>
    <lineage>
        <taxon>Eukaryota</taxon>
        <taxon>Metazoa</taxon>
        <taxon>Ecdysozoa</taxon>
        <taxon>Arthropoda</taxon>
        <taxon>Hexapoda</taxon>
        <taxon>Insecta</taxon>
        <taxon>Pterygota</taxon>
        <taxon>Neoptera</taxon>
        <taxon>Paraneoptera</taxon>
        <taxon>Psocodea</taxon>
        <taxon>Troctomorpha</taxon>
        <taxon>Phthiraptera</taxon>
        <taxon>Anoplura</taxon>
        <taxon>Polyplacidae</taxon>
        <taxon>Polyplax</taxon>
    </lineage>
</organism>
<keyword evidence="1" id="KW-0472">Membrane</keyword>
<feature type="non-terminal residue" evidence="2">
    <location>
        <position position="1"/>
    </location>
</feature>
<evidence type="ECO:0000256" key="1">
    <source>
        <dbReference type="SAM" id="Phobius"/>
    </source>
</evidence>
<dbReference type="Proteomes" id="UP001372834">
    <property type="component" value="Unassembled WGS sequence"/>
</dbReference>
<protein>
    <submittedName>
        <fullName evidence="2">Uncharacterized protein</fullName>
    </submittedName>
</protein>
<reference evidence="2 3" key="1">
    <citation type="submission" date="2023-10" db="EMBL/GenBank/DDBJ databases">
        <title>Genomes of two closely related lineages of the louse Polyplax serrata with different host specificities.</title>
        <authorList>
            <person name="Martinu J."/>
            <person name="Tarabai H."/>
            <person name="Stefka J."/>
            <person name="Hypsa V."/>
        </authorList>
    </citation>
    <scope>NUCLEOTIDE SEQUENCE [LARGE SCALE GENOMIC DNA]</scope>
    <source>
        <strain evidence="2">HR10_N</strain>
    </source>
</reference>
<comment type="caution">
    <text evidence="2">The sequence shown here is derived from an EMBL/GenBank/DDBJ whole genome shotgun (WGS) entry which is preliminary data.</text>
</comment>
<gene>
    <name evidence="2" type="ORF">RUM43_001881</name>
</gene>
<feature type="transmembrane region" description="Helical" evidence="1">
    <location>
        <begin position="12"/>
        <end position="30"/>
    </location>
</feature>
<dbReference type="AlphaFoldDB" id="A0AAN8SJQ3"/>
<keyword evidence="1" id="KW-1133">Transmembrane helix</keyword>